<evidence type="ECO:0000256" key="1">
    <source>
        <dbReference type="ARBA" id="ARBA00023002"/>
    </source>
</evidence>
<feature type="domain" description="FAD dependent oxidoreductase" evidence="2">
    <location>
        <begin position="12"/>
        <end position="356"/>
    </location>
</feature>
<keyword evidence="1" id="KW-0560">Oxidoreductase</keyword>
<keyword evidence="4" id="KW-1185">Reference proteome</keyword>
<name>A0ABN2IVA6_9ACTN</name>
<organism evidence="3 4">
    <name type="scientific">Kribbella yunnanensis</name>
    <dbReference type="NCBI Taxonomy" id="190194"/>
    <lineage>
        <taxon>Bacteria</taxon>
        <taxon>Bacillati</taxon>
        <taxon>Actinomycetota</taxon>
        <taxon>Actinomycetes</taxon>
        <taxon>Propionibacteriales</taxon>
        <taxon>Kribbellaceae</taxon>
        <taxon>Kribbella</taxon>
    </lineage>
</organism>
<dbReference type="EMBL" id="BAAANF010000023">
    <property type="protein sequence ID" value="GAA1712520.1"/>
    <property type="molecule type" value="Genomic_DNA"/>
</dbReference>
<protein>
    <submittedName>
        <fullName evidence="3">FAD-binding oxidoreductase</fullName>
    </submittedName>
</protein>
<evidence type="ECO:0000313" key="3">
    <source>
        <dbReference type="EMBL" id="GAA1712520.1"/>
    </source>
</evidence>
<reference evidence="3 4" key="1">
    <citation type="journal article" date="2019" name="Int. J. Syst. Evol. Microbiol.">
        <title>The Global Catalogue of Microorganisms (GCM) 10K type strain sequencing project: providing services to taxonomists for standard genome sequencing and annotation.</title>
        <authorList>
            <consortium name="The Broad Institute Genomics Platform"/>
            <consortium name="The Broad Institute Genome Sequencing Center for Infectious Disease"/>
            <person name="Wu L."/>
            <person name="Ma J."/>
        </authorList>
    </citation>
    <scope>NUCLEOTIDE SEQUENCE [LARGE SCALE GENOMIC DNA]</scope>
    <source>
        <strain evidence="3 4">JCM 14307</strain>
    </source>
</reference>
<dbReference type="Proteomes" id="UP001500280">
    <property type="component" value="Unassembled WGS sequence"/>
</dbReference>
<dbReference type="Gene3D" id="3.50.50.60">
    <property type="entry name" value="FAD/NAD(P)-binding domain"/>
    <property type="match status" value="1"/>
</dbReference>
<evidence type="ECO:0000259" key="2">
    <source>
        <dbReference type="Pfam" id="PF01266"/>
    </source>
</evidence>
<dbReference type="RefSeq" id="WP_344162262.1">
    <property type="nucleotide sequence ID" value="NZ_BAAANF010000023.1"/>
</dbReference>
<accession>A0ABN2IVA6</accession>
<dbReference type="PANTHER" id="PTHR13847">
    <property type="entry name" value="SARCOSINE DEHYDROGENASE-RELATED"/>
    <property type="match status" value="1"/>
</dbReference>
<dbReference type="PANTHER" id="PTHR13847:SF287">
    <property type="entry name" value="FAD-DEPENDENT OXIDOREDUCTASE DOMAIN-CONTAINING PROTEIN 1"/>
    <property type="match status" value="1"/>
</dbReference>
<dbReference type="SUPFAM" id="SSF51905">
    <property type="entry name" value="FAD/NAD(P)-binding domain"/>
    <property type="match status" value="1"/>
</dbReference>
<proteinExistence type="predicted"/>
<dbReference type="InterPro" id="IPR036188">
    <property type="entry name" value="FAD/NAD-bd_sf"/>
</dbReference>
<evidence type="ECO:0000313" key="4">
    <source>
        <dbReference type="Proteomes" id="UP001500280"/>
    </source>
</evidence>
<dbReference type="InterPro" id="IPR006076">
    <property type="entry name" value="FAD-dep_OxRdtase"/>
</dbReference>
<dbReference type="SUPFAM" id="SSF54373">
    <property type="entry name" value="FAD-linked reductases, C-terminal domain"/>
    <property type="match status" value="1"/>
</dbReference>
<comment type="caution">
    <text evidence="3">The sequence shown here is derived from an EMBL/GenBank/DDBJ whole genome shotgun (WGS) entry which is preliminary data.</text>
</comment>
<dbReference type="Pfam" id="PF01266">
    <property type="entry name" value="DAO"/>
    <property type="match status" value="1"/>
</dbReference>
<dbReference type="Gene3D" id="3.30.9.10">
    <property type="entry name" value="D-Amino Acid Oxidase, subunit A, domain 2"/>
    <property type="match status" value="1"/>
</dbReference>
<sequence length="386" mass="40331">MNRGRTLPASADVVVIGGGIMGVSTAYHLATAGRQVVLLEKGALGQGSTCQAAGGVRGFFSDEVNIRLGLRSLDVLERFGDLFGTEVDLHQTGYLFLISDAEDLAAFERNVALHNATGGNSRLISAAEAKQLSPLIDSTGLLGAAWSPRDGHCTPESVVQGYAKAAREAGATLLTNCPATGIETSGGHIVGVTTPAGAIGADQVVCAAGAWSAQVGQWVGVELPVVPLRRQIAITEPIPGLAPNTPFTIDFSTSLYFHTEGEGLLLGCPERVSSWSFDTTRDPAWLSTLAEAVEHRAPALGDVGLRSGWAGLYEMTPDHNALIGRSVTVPGFVYACGFSGHGFLMGPAVGEIVRDLCLDRTPVIDVTSLDAERFRAGGVRPELNVV</sequence>
<gene>
    <name evidence="3" type="ORF">GCM10009745_70920</name>
</gene>